<feature type="domain" description="YjeF C-terminal" evidence="7">
    <location>
        <begin position="7"/>
        <end position="149"/>
    </location>
</feature>
<protein>
    <recommendedName>
        <fullName evidence="7">YjeF C-terminal domain-containing protein</fullName>
    </recommendedName>
</protein>
<dbReference type="Gene3D" id="3.40.1190.20">
    <property type="match status" value="1"/>
</dbReference>
<dbReference type="Pfam" id="PF01256">
    <property type="entry name" value="Carb_kinase"/>
    <property type="match status" value="1"/>
</dbReference>
<accession>X0Y0V3</accession>
<dbReference type="CDD" id="cd01171">
    <property type="entry name" value="YXKO-related"/>
    <property type="match status" value="1"/>
</dbReference>
<comment type="caution">
    <text evidence="8">The sequence shown here is derived from an EMBL/GenBank/DDBJ whole genome shotgun (WGS) entry which is preliminary data.</text>
</comment>
<dbReference type="GO" id="GO:0052856">
    <property type="term" value="F:NAD(P)HX epimerase activity"/>
    <property type="evidence" value="ECO:0007669"/>
    <property type="project" value="TreeGrafter"/>
</dbReference>
<sequence>SLSMARSSDSSLPQLPPRDPQAHKGDFGRALLIGGSRGMSGAISLAGMAALRGGAGLVRLAVPDACLDTVASFDPCYMTVPLACDADGRIALAAREEIAGLAEQATCLAVGPGLGRSQELTVLVGWMYETLTQPMVVDADALNALASHP</sequence>
<evidence type="ECO:0000256" key="6">
    <source>
        <dbReference type="SAM" id="MobiDB-lite"/>
    </source>
</evidence>
<evidence type="ECO:0000256" key="1">
    <source>
        <dbReference type="ARBA" id="ARBA00022741"/>
    </source>
</evidence>
<dbReference type="PANTHER" id="PTHR12592:SF0">
    <property type="entry name" value="ATP-DEPENDENT (S)-NAD(P)H-HYDRATE DEHYDRATASE"/>
    <property type="match status" value="1"/>
</dbReference>
<evidence type="ECO:0000256" key="3">
    <source>
        <dbReference type="ARBA" id="ARBA00022857"/>
    </source>
</evidence>
<evidence type="ECO:0000313" key="8">
    <source>
        <dbReference type="EMBL" id="GAG49335.1"/>
    </source>
</evidence>
<reference evidence="8" key="1">
    <citation type="journal article" date="2014" name="Front. Microbiol.">
        <title>High frequency of phylogenetically diverse reductive dehalogenase-homologous genes in deep subseafloor sedimentary metagenomes.</title>
        <authorList>
            <person name="Kawai M."/>
            <person name="Futagami T."/>
            <person name="Toyoda A."/>
            <person name="Takaki Y."/>
            <person name="Nishi S."/>
            <person name="Hori S."/>
            <person name="Arai W."/>
            <person name="Tsubouchi T."/>
            <person name="Morono Y."/>
            <person name="Uchiyama I."/>
            <person name="Ito T."/>
            <person name="Fujiyama A."/>
            <person name="Inagaki F."/>
            <person name="Takami H."/>
        </authorList>
    </citation>
    <scope>NUCLEOTIDE SEQUENCE</scope>
    <source>
        <strain evidence="8">Expedition CK06-06</strain>
    </source>
</reference>
<evidence type="ECO:0000259" key="7">
    <source>
        <dbReference type="PROSITE" id="PS51383"/>
    </source>
</evidence>
<dbReference type="GO" id="GO:0110051">
    <property type="term" value="P:metabolite repair"/>
    <property type="evidence" value="ECO:0007669"/>
    <property type="project" value="TreeGrafter"/>
</dbReference>
<keyword evidence="4" id="KW-0520">NAD</keyword>
<evidence type="ECO:0000256" key="4">
    <source>
        <dbReference type="ARBA" id="ARBA00023027"/>
    </source>
</evidence>
<dbReference type="GO" id="GO:0005524">
    <property type="term" value="F:ATP binding"/>
    <property type="evidence" value="ECO:0007669"/>
    <property type="project" value="UniProtKB-KW"/>
</dbReference>
<dbReference type="PANTHER" id="PTHR12592">
    <property type="entry name" value="ATP-DEPENDENT (S)-NAD(P)H-HYDRATE DEHYDRATASE FAMILY MEMBER"/>
    <property type="match status" value="1"/>
</dbReference>
<evidence type="ECO:0000256" key="5">
    <source>
        <dbReference type="ARBA" id="ARBA00023239"/>
    </source>
</evidence>
<feature type="non-terminal residue" evidence="8">
    <location>
        <position position="149"/>
    </location>
</feature>
<dbReference type="AlphaFoldDB" id="X0Y0V3"/>
<organism evidence="8">
    <name type="scientific">marine sediment metagenome</name>
    <dbReference type="NCBI Taxonomy" id="412755"/>
    <lineage>
        <taxon>unclassified sequences</taxon>
        <taxon>metagenomes</taxon>
        <taxon>ecological metagenomes</taxon>
    </lineage>
</organism>
<feature type="region of interest" description="Disordered" evidence="6">
    <location>
        <begin position="1"/>
        <end position="23"/>
    </location>
</feature>
<gene>
    <name evidence="8" type="ORF">S01H1_83950</name>
</gene>
<evidence type="ECO:0000256" key="2">
    <source>
        <dbReference type="ARBA" id="ARBA00022840"/>
    </source>
</evidence>
<dbReference type="PROSITE" id="PS51383">
    <property type="entry name" value="YJEF_C_3"/>
    <property type="match status" value="1"/>
</dbReference>
<feature type="compositionally biased region" description="Low complexity" evidence="6">
    <location>
        <begin position="1"/>
        <end position="11"/>
    </location>
</feature>
<dbReference type="GO" id="GO:0052855">
    <property type="term" value="F:ADP-dependent NAD(P)H-hydrate dehydratase activity"/>
    <property type="evidence" value="ECO:0007669"/>
    <property type="project" value="TreeGrafter"/>
</dbReference>
<keyword evidence="3" id="KW-0521">NADP</keyword>
<dbReference type="SUPFAM" id="SSF53613">
    <property type="entry name" value="Ribokinase-like"/>
    <property type="match status" value="1"/>
</dbReference>
<proteinExistence type="predicted"/>
<dbReference type="EMBL" id="BARS01057190">
    <property type="protein sequence ID" value="GAG49335.1"/>
    <property type="molecule type" value="Genomic_DNA"/>
</dbReference>
<dbReference type="InterPro" id="IPR000631">
    <property type="entry name" value="CARKD"/>
</dbReference>
<keyword evidence="1" id="KW-0547">Nucleotide-binding</keyword>
<dbReference type="InterPro" id="IPR029056">
    <property type="entry name" value="Ribokinase-like"/>
</dbReference>
<name>X0Y0V3_9ZZZZ</name>
<keyword evidence="2" id="KW-0067">ATP-binding</keyword>
<feature type="non-terminal residue" evidence="8">
    <location>
        <position position="1"/>
    </location>
</feature>
<keyword evidence="5" id="KW-0456">Lyase</keyword>